<dbReference type="AlphaFoldDB" id="V2QF66"/>
<dbReference type="RefSeq" id="WP_023275075.1">
    <property type="nucleotide sequence ID" value="NZ_CP097562.1"/>
</dbReference>
<dbReference type="EMBL" id="CP097562">
    <property type="protein sequence ID" value="USF23703.1"/>
    <property type="molecule type" value="Genomic_DNA"/>
</dbReference>
<keyword evidence="2" id="KW-1185">Reference proteome</keyword>
<evidence type="ECO:0000313" key="2">
    <source>
        <dbReference type="Proteomes" id="UP000017429"/>
    </source>
</evidence>
<accession>V2QF66</accession>
<reference evidence="1" key="2">
    <citation type="submission" date="2022-05" db="EMBL/GenBank/DDBJ databases">
        <authorList>
            <person name="Proctor A.L."/>
            <person name="Phillips G.J."/>
            <person name="Wannemuehler M.J."/>
        </authorList>
    </citation>
    <scope>NUCLEOTIDE SEQUENCE</scope>
    <source>
        <strain evidence="1">ASF457</strain>
    </source>
</reference>
<dbReference type="Proteomes" id="UP000017429">
    <property type="component" value="Chromosome"/>
</dbReference>
<proteinExistence type="predicted"/>
<organism evidence="1 2">
    <name type="scientific">Mucispirillum schaedleri ASF457</name>
    <dbReference type="NCBI Taxonomy" id="1379858"/>
    <lineage>
        <taxon>Bacteria</taxon>
        <taxon>Pseudomonadati</taxon>
        <taxon>Deferribacterota</taxon>
        <taxon>Deferribacteres</taxon>
        <taxon>Deferribacterales</taxon>
        <taxon>Mucispirillaceae</taxon>
        <taxon>Mucispirillum</taxon>
    </lineage>
</organism>
<name>V2QF66_9BACT</name>
<sequence length="284" mass="33127">MKFKTIKYTIIIFALCHFLIQISYAYSLPLFDERFNEKGFIKKQPFNISIGYEYSSTDGFNLITSSKALSNTEISKYSSGIKTEADLYITPFLKLFVNYTFRNSLLDIKYTLNKNNHQYLIKDYTSVFSKKSNEHIYMAGFEAAYEWSIKKYTPYISFKTGFGLTVSERYEDIFYNASFALKAGTYITFNKNFILNIYTGADYTTLFNNGLMIENINIAVPNEYLMTGMSVYNFYAAAEYQENYDKNINMLFGMELDIYKYSSIFAEIKFINSLIFHTGIKVKF</sequence>
<gene>
    <name evidence="1" type="ORF">N508_000770</name>
</gene>
<reference evidence="1" key="1">
    <citation type="journal article" date="2014" name="Genome Announc.">
        <title>Draft genome sequences of the altered schaedler flora, a defined bacterial community from gnotobiotic mice.</title>
        <authorList>
            <person name="Wannemuehler M.J."/>
            <person name="Overstreet A.M."/>
            <person name="Ward D.V."/>
            <person name="Phillips G.J."/>
        </authorList>
    </citation>
    <scope>NUCLEOTIDE SEQUENCE</scope>
    <source>
        <strain evidence="1">ASF457</strain>
    </source>
</reference>
<reference evidence="1" key="3">
    <citation type="submission" date="2022-06" db="EMBL/GenBank/DDBJ databases">
        <title>Resources to Facilitate Use of the Altered Schaedler Flora (ASF) Mouse Model to Study Microbiome Function.</title>
        <authorList>
            <person name="Proctor A."/>
            <person name="Parvinroo S."/>
            <person name="Richie T."/>
            <person name="Jia X."/>
            <person name="Lee S.T.M."/>
            <person name="Karp P.D."/>
            <person name="Paley S."/>
            <person name="Kostic A.D."/>
            <person name="Pierre J.F."/>
            <person name="Wannemuehler M.J."/>
            <person name="Phillips G.J."/>
        </authorList>
    </citation>
    <scope>NUCLEOTIDE SEQUENCE</scope>
    <source>
        <strain evidence="1">ASF457</strain>
    </source>
</reference>
<evidence type="ECO:0000313" key="1">
    <source>
        <dbReference type="EMBL" id="USF23703.1"/>
    </source>
</evidence>
<protein>
    <submittedName>
        <fullName evidence="1">Uncharacterized protein</fullName>
    </submittedName>
</protein>
<dbReference type="KEGG" id="msch:N508_000770"/>